<name>A0A8G1A444_9EURY</name>
<dbReference type="GO" id="GO:0140640">
    <property type="term" value="F:catalytic activity, acting on a nucleic acid"/>
    <property type="evidence" value="ECO:0007669"/>
    <property type="project" value="UniProtKB-ARBA"/>
</dbReference>
<evidence type="ECO:0000313" key="4">
    <source>
        <dbReference type="EMBL" id="QYZ80230.1"/>
    </source>
</evidence>
<dbReference type="InterPro" id="IPR013216">
    <property type="entry name" value="Methyltransf_11"/>
</dbReference>
<dbReference type="AlphaFoldDB" id="A0A8G1A444"/>
<protein>
    <submittedName>
        <fullName evidence="4">Class I SAM-dependent methyltransferase</fullName>
    </submittedName>
</protein>
<dbReference type="CDD" id="cd02440">
    <property type="entry name" value="AdoMet_MTases"/>
    <property type="match status" value="1"/>
</dbReference>
<gene>
    <name evidence="4" type="ORF">E2N92_12715</name>
</gene>
<reference evidence="4" key="2">
    <citation type="submission" date="2019-03" db="EMBL/GenBank/DDBJ databases">
        <authorList>
            <person name="Chen S.-C."/>
            <person name="Wu S.-Y."/>
            <person name="Lai M.-C."/>
        </authorList>
    </citation>
    <scope>NUCLEOTIDE SEQUENCE</scope>
    <source>
        <strain evidence="4">ML15</strain>
    </source>
</reference>
<dbReference type="Proteomes" id="UP000826709">
    <property type="component" value="Chromosome"/>
</dbReference>
<dbReference type="InterPro" id="IPR026113">
    <property type="entry name" value="METTL2/6/8-like"/>
</dbReference>
<sequence length="210" mass="22807">METPERDGAWERDYRQRGALWGGAVHDLPRPAPGDRVLELGCGNGKTLSGLTGQGATVVGLDIAGSAVALAARTTRAHLLVGDVRRLPFRAGSFDTVCALHLLGHLRGDDRRTAALECGRVLKEGGRLYFRAFSVTDMRAGNGEEVEPRTCRRGGGILVHYFTEEEAAALFPDLVPLSVTTRRWALRVRGVDHPRAEIAAVFEKPERSAL</sequence>
<keyword evidence="1 4" id="KW-0489">Methyltransferase</keyword>
<evidence type="ECO:0000259" key="3">
    <source>
        <dbReference type="Pfam" id="PF08241"/>
    </source>
</evidence>
<dbReference type="PANTHER" id="PTHR22809">
    <property type="entry name" value="METHYLTRANSFERASE-RELATED"/>
    <property type="match status" value="1"/>
</dbReference>
<keyword evidence="2" id="KW-0808">Transferase</keyword>
<keyword evidence="5" id="KW-1185">Reference proteome</keyword>
<evidence type="ECO:0000256" key="2">
    <source>
        <dbReference type="ARBA" id="ARBA00022679"/>
    </source>
</evidence>
<dbReference type="KEGG" id="mfk:E2N92_12715"/>
<evidence type="ECO:0000313" key="5">
    <source>
        <dbReference type="Proteomes" id="UP000826709"/>
    </source>
</evidence>
<dbReference type="RefSeq" id="WP_220681541.1">
    <property type="nucleotide sequence ID" value="NZ_CP037968.1"/>
</dbReference>
<organism evidence="4 5">
    <name type="scientific">Methanofollis formosanus</name>
    <dbReference type="NCBI Taxonomy" id="299308"/>
    <lineage>
        <taxon>Archaea</taxon>
        <taxon>Methanobacteriati</taxon>
        <taxon>Methanobacteriota</taxon>
        <taxon>Stenosarchaea group</taxon>
        <taxon>Methanomicrobia</taxon>
        <taxon>Methanomicrobiales</taxon>
        <taxon>Methanomicrobiaceae</taxon>
        <taxon>Methanofollis</taxon>
    </lineage>
</organism>
<dbReference type="GO" id="GO:0032259">
    <property type="term" value="P:methylation"/>
    <property type="evidence" value="ECO:0007669"/>
    <property type="project" value="UniProtKB-KW"/>
</dbReference>
<dbReference type="OrthoDB" id="8915at2157"/>
<dbReference type="SUPFAM" id="SSF53335">
    <property type="entry name" value="S-adenosyl-L-methionine-dependent methyltransferases"/>
    <property type="match status" value="1"/>
</dbReference>
<accession>A0A8G1A444</accession>
<dbReference type="InterPro" id="IPR029063">
    <property type="entry name" value="SAM-dependent_MTases_sf"/>
</dbReference>
<feature type="domain" description="Methyltransferase type 11" evidence="3">
    <location>
        <begin position="38"/>
        <end position="130"/>
    </location>
</feature>
<dbReference type="GO" id="GO:0008757">
    <property type="term" value="F:S-adenosylmethionine-dependent methyltransferase activity"/>
    <property type="evidence" value="ECO:0007669"/>
    <property type="project" value="InterPro"/>
</dbReference>
<dbReference type="Pfam" id="PF08241">
    <property type="entry name" value="Methyltransf_11"/>
    <property type="match status" value="1"/>
</dbReference>
<reference evidence="4" key="1">
    <citation type="journal article" date="2005" name="Int. J. Syst. Evol. Microbiol.">
        <title>Methanofollis formosanus sp. nov., isolated from a fish pond.</title>
        <authorList>
            <person name="Wu S.Y."/>
            <person name="Chen S.C."/>
            <person name="Lai M.C."/>
        </authorList>
    </citation>
    <scope>NUCLEOTIDE SEQUENCE</scope>
    <source>
        <strain evidence="4">ML15</strain>
    </source>
</reference>
<dbReference type="EMBL" id="CP037968">
    <property type="protein sequence ID" value="QYZ80230.1"/>
    <property type="molecule type" value="Genomic_DNA"/>
</dbReference>
<evidence type="ECO:0000256" key="1">
    <source>
        <dbReference type="ARBA" id="ARBA00022603"/>
    </source>
</evidence>
<dbReference type="PANTHER" id="PTHR22809:SF5">
    <property type="entry name" value="TRNA N(3)-METHYLCYTIDINE METHYLTRANSFERASE METTL6"/>
    <property type="match status" value="1"/>
</dbReference>
<dbReference type="Gene3D" id="3.40.50.150">
    <property type="entry name" value="Vaccinia Virus protein VP39"/>
    <property type="match status" value="1"/>
</dbReference>
<proteinExistence type="predicted"/>